<protein>
    <submittedName>
        <fullName evidence="2">Uncharacterized protein</fullName>
    </submittedName>
</protein>
<gene>
    <name evidence="2" type="ORF">PECUL_23A021927</name>
</gene>
<reference evidence="2" key="1">
    <citation type="submission" date="2022-03" db="EMBL/GenBank/DDBJ databases">
        <authorList>
            <person name="Alioto T."/>
            <person name="Alioto T."/>
            <person name="Gomez Garrido J."/>
        </authorList>
    </citation>
    <scope>NUCLEOTIDE SEQUENCE</scope>
</reference>
<dbReference type="EMBL" id="OW240915">
    <property type="protein sequence ID" value="CAH2283366.1"/>
    <property type="molecule type" value="Genomic_DNA"/>
</dbReference>
<dbReference type="Proteomes" id="UP001295444">
    <property type="component" value="Chromosome 04"/>
</dbReference>
<proteinExistence type="predicted"/>
<accession>A0AAD1W1U5</accession>
<evidence type="ECO:0000313" key="3">
    <source>
        <dbReference type="Proteomes" id="UP001295444"/>
    </source>
</evidence>
<evidence type="ECO:0000256" key="1">
    <source>
        <dbReference type="SAM" id="MobiDB-lite"/>
    </source>
</evidence>
<organism evidence="2 3">
    <name type="scientific">Pelobates cultripes</name>
    <name type="common">Western spadefoot toad</name>
    <dbReference type="NCBI Taxonomy" id="61616"/>
    <lineage>
        <taxon>Eukaryota</taxon>
        <taxon>Metazoa</taxon>
        <taxon>Chordata</taxon>
        <taxon>Craniata</taxon>
        <taxon>Vertebrata</taxon>
        <taxon>Euteleostomi</taxon>
        <taxon>Amphibia</taxon>
        <taxon>Batrachia</taxon>
        <taxon>Anura</taxon>
        <taxon>Pelobatoidea</taxon>
        <taxon>Pelobatidae</taxon>
        <taxon>Pelobates</taxon>
    </lineage>
</organism>
<feature type="region of interest" description="Disordered" evidence="1">
    <location>
        <begin position="51"/>
        <end position="70"/>
    </location>
</feature>
<name>A0AAD1W1U5_PELCU</name>
<keyword evidence="3" id="KW-1185">Reference proteome</keyword>
<evidence type="ECO:0000313" key="2">
    <source>
        <dbReference type="EMBL" id="CAH2283366.1"/>
    </source>
</evidence>
<dbReference type="AlphaFoldDB" id="A0AAD1W1U5"/>
<sequence length="70" mass="7638">MHRHNSTIDADHVARVLHFPTCRGSCDASQTRPLLHVCRTATGRPHNYISQAAKPLTTSSPSMSMLAPVT</sequence>